<dbReference type="PANTHER" id="PTHR24083">
    <property type="entry name" value="NUCLEAR HORMONE RECEPTOR"/>
    <property type="match status" value="1"/>
</dbReference>
<dbReference type="FunFam" id="3.30.50.10:FF:000015">
    <property type="entry name" value="Nuclear receptor subfamily 2, group C, member 1"/>
    <property type="match status" value="1"/>
</dbReference>
<evidence type="ECO:0000256" key="10">
    <source>
        <dbReference type="ARBA" id="ARBA00023242"/>
    </source>
</evidence>
<keyword evidence="10" id="KW-0539">Nucleus</keyword>
<evidence type="ECO:0000256" key="11">
    <source>
        <dbReference type="SAM" id="MobiDB-lite"/>
    </source>
</evidence>
<dbReference type="Proteomes" id="UP000605970">
    <property type="component" value="Unassembled WGS sequence"/>
</dbReference>
<reference evidence="13" key="1">
    <citation type="journal article" date="2020" name="Ecol. Evol.">
        <title>Genome structure and content of the rice root-knot nematode (Meloidogyne graminicola).</title>
        <authorList>
            <person name="Phan N.T."/>
            <person name="Danchin E.G.J."/>
            <person name="Klopp C."/>
            <person name="Perfus-Barbeoch L."/>
            <person name="Kozlowski D.K."/>
            <person name="Koutsovoulos G.D."/>
            <person name="Lopez-Roques C."/>
            <person name="Bouchez O."/>
            <person name="Zahm M."/>
            <person name="Besnard G."/>
            <person name="Bellafiore S."/>
        </authorList>
    </citation>
    <scope>NUCLEOTIDE SEQUENCE</scope>
    <source>
        <strain evidence="13">VN-18</strain>
    </source>
</reference>
<dbReference type="InterPro" id="IPR013088">
    <property type="entry name" value="Znf_NHR/GATA"/>
</dbReference>
<evidence type="ECO:0000313" key="13">
    <source>
        <dbReference type="EMBL" id="KAF7633584.1"/>
    </source>
</evidence>
<dbReference type="GO" id="GO:0003700">
    <property type="term" value="F:DNA-binding transcription factor activity"/>
    <property type="evidence" value="ECO:0007669"/>
    <property type="project" value="InterPro"/>
</dbReference>
<sequence length="1216" mass="134967">MAAAAPLAGSSSLGNLIQNNNNNKDNTHSNENNHQNCCFDYYHKENKNNNSDQHIIPTNSTPSSIAALRRSSISAFASPKNEEICKEDNNTFQPLLPPLTLNFQRPTKLNVHSTPSNKNTETNNSHASNVGIKKPLSGLTSLPPNLNEAVIPTELINTNLIQKTQQQQTHFTHLNQQIHYPSDILNSQHFCSSSSLGTNNTRFSPSNNQMVAIMQAVNNFRIRQQQNLHLLKPSINTSITNSTNILASPTGNNNNNNQLLLMAFKQLGRTASLNDQKFMSPQLLGALHKAMAIASSPTQQTNIVNSQQQNQKTSQQQQQQNEQNQTTSQHKNSQHVTTTSVSSSLPTNVSIGTGELCVVCGDKASGRHYGAISCEGCKGFFKRSIRKQIAYVCRGTKDCLVTKFHRNRCQFCRLKKCLTNGMKSESVQAERRPMNAAMAAAVASVVASNSNNNNNANSSAVASATLRNRFPSVNASNLSLLQTSHCPSPSFNSTLTTSLFNNCILSNATQTSSVLNVSSTNGSIRKRTSDNNNSSDQLFTKAIPYNNIQQGLLAFVNRHHQQLQNQQSLESCNTSTTTFCSESCSNNLCNITSPITTENSPLLKTFFSATAGRTLGGIASPNNPHQPPIIGSQSSTSILSQSTPSPLNNEFVSSNNFLAHLLNREFMGTNYSNQQDITSDFVVGLQAANNQQQQQLLMVDLNNQQQHSSTTGSSCDSVNSGNAVNVTTTLSIANEQTSLLPLSLNSNALSKICASDLIFEQTDKPLIDAQNVQFDLPIPVQPANLNNQNSEGELNNDGIDNKQTLGYICESASRLLFLSVHWVKGIKALSEKYSLVECLMRLRWCDLFIIGFCQCAQELDLSSMLRIIEDNLSNLLKYDNQLNRDHYNKLCTQINQLLNFDKHLRLLNLSATEFAYLKAIAFSTEGLNGDATIIPYLRQFNSQACQELFAHIIETFSNSSKTEQFFDIEERRPKSEEPPSFSNKRKRVTNKNEANFVNNLESFKFSEAATCSNILIKTEKEELKNSNDYSFKELNVANNSLKIPQRSESEPIFSLTSTSSKNCETPERRDCYLKNLSKNKKTFKIKKSPEATTLKSNLSSLTNNHLNSLIAAIERHSQILQLLPILRLFNEQMIVELFFSGLIGSLSIETVIPFILNTDTEQIFEKNNKNSKQQQTFSSEHVFPTNVENQNNQVYLSCKKELCEVVEKEEEERLSA</sequence>
<dbReference type="SUPFAM" id="SSF57716">
    <property type="entry name" value="Glucocorticoid receptor-like (DNA-binding domain)"/>
    <property type="match status" value="1"/>
</dbReference>
<evidence type="ECO:0000256" key="9">
    <source>
        <dbReference type="ARBA" id="ARBA00023170"/>
    </source>
</evidence>
<keyword evidence="9 13" id="KW-0675">Receptor</keyword>
<comment type="caution">
    <text evidence="13">The sequence shown here is derived from an EMBL/GenBank/DDBJ whole genome shotgun (WGS) entry which is preliminary data.</text>
</comment>
<dbReference type="InterPro" id="IPR000536">
    <property type="entry name" value="Nucl_hrmn_rcpt_lig-bd"/>
</dbReference>
<accession>A0A8S9ZJH4</accession>
<comment type="similarity">
    <text evidence="2">Belongs to the nuclear hormone receptor family.</text>
</comment>
<feature type="domain" description="Nuclear receptor" evidence="12">
    <location>
        <begin position="354"/>
        <end position="429"/>
    </location>
</feature>
<dbReference type="OrthoDB" id="40902at2759"/>
<organism evidence="13 14">
    <name type="scientific">Meloidogyne graminicola</name>
    <dbReference type="NCBI Taxonomy" id="189291"/>
    <lineage>
        <taxon>Eukaryota</taxon>
        <taxon>Metazoa</taxon>
        <taxon>Ecdysozoa</taxon>
        <taxon>Nematoda</taxon>
        <taxon>Chromadorea</taxon>
        <taxon>Rhabditida</taxon>
        <taxon>Tylenchina</taxon>
        <taxon>Tylenchomorpha</taxon>
        <taxon>Tylenchoidea</taxon>
        <taxon>Meloidogynidae</taxon>
        <taxon>Meloidogyninae</taxon>
        <taxon>Meloidogyne</taxon>
    </lineage>
</organism>
<keyword evidence="14" id="KW-1185">Reference proteome</keyword>
<keyword evidence="3" id="KW-0479">Metal-binding</keyword>
<dbReference type="Gene3D" id="3.30.50.10">
    <property type="entry name" value="Erythroid Transcription Factor GATA-1, subunit A"/>
    <property type="match status" value="1"/>
</dbReference>
<comment type="subcellular location">
    <subcellularLocation>
        <location evidence="1">Nucleus</location>
    </subcellularLocation>
</comment>
<proteinExistence type="inferred from homology"/>
<name>A0A8S9ZJH4_9BILA</name>
<dbReference type="PROSITE" id="PS00031">
    <property type="entry name" value="NUCLEAR_REC_DBD_1"/>
    <property type="match status" value="1"/>
</dbReference>
<dbReference type="Gene3D" id="1.10.565.10">
    <property type="entry name" value="Retinoid X Receptor"/>
    <property type="match status" value="2"/>
</dbReference>
<dbReference type="InterPro" id="IPR050274">
    <property type="entry name" value="Nuclear_hormone_rcpt_NR2"/>
</dbReference>
<evidence type="ECO:0000259" key="12">
    <source>
        <dbReference type="PROSITE" id="PS51030"/>
    </source>
</evidence>
<dbReference type="PROSITE" id="PS51030">
    <property type="entry name" value="NUCLEAR_REC_DBD_2"/>
    <property type="match status" value="1"/>
</dbReference>
<keyword evidence="4" id="KW-0863">Zinc-finger</keyword>
<feature type="compositionally biased region" description="Polar residues" evidence="11">
    <location>
        <begin position="111"/>
        <end position="128"/>
    </location>
</feature>
<evidence type="ECO:0000256" key="1">
    <source>
        <dbReference type="ARBA" id="ARBA00004123"/>
    </source>
</evidence>
<dbReference type="GO" id="GO:0043565">
    <property type="term" value="F:sequence-specific DNA binding"/>
    <property type="evidence" value="ECO:0007669"/>
    <property type="project" value="InterPro"/>
</dbReference>
<dbReference type="EMBL" id="JABEBT010000073">
    <property type="protein sequence ID" value="KAF7633584.1"/>
    <property type="molecule type" value="Genomic_DNA"/>
</dbReference>
<keyword evidence="7" id="KW-0238">DNA-binding</keyword>
<feature type="region of interest" description="Disordered" evidence="11">
    <location>
        <begin position="1"/>
        <end position="31"/>
    </location>
</feature>
<evidence type="ECO:0000256" key="3">
    <source>
        <dbReference type="ARBA" id="ARBA00022723"/>
    </source>
</evidence>
<dbReference type="InterPro" id="IPR035500">
    <property type="entry name" value="NHR-like_dom_sf"/>
</dbReference>
<dbReference type="Pfam" id="PF00104">
    <property type="entry name" value="Hormone_recep"/>
    <property type="match status" value="1"/>
</dbReference>
<feature type="region of interest" description="Disordered" evidence="11">
    <location>
        <begin position="299"/>
        <end position="345"/>
    </location>
</feature>
<dbReference type="InterPro" id="IPR001628">
    <property type="entry name" value="Znf_hrmn_rcpt"/>
</dbReference>
<evidence type="ECO:0000256" key="7">
    <source>
        <dbReference type="ARBA" id="ARBA00023125"/>
    </source>
</evidence>
<evidence type="ECO:0000256" key="5">
    <source>
        <dbReference type="ARBA" id="ARBA00022833"/>
    </source>
</evidence>
<feature type="region of interest" description="Disordered" evidence="11">
    <location>
        <begin position="111"/>
        <end position="131"/>
    </location>
</feature>
<evidence type="ECO:0000313" key="14">
    <source>
        <dbReference type="Proteomes" id="UP000605970"/>
    </source>
</evidence>
<dbReference type="Pfam" id="PF00105">
    <property type="entry name" value="zf-C4"/>
    <property type="match status" value="1"/>
</dbReference>
<evidence type="ECO:0000256" key="8">
    <source>
        <dbReference type="ARBA" id="ARBA00023163"/>
    </source>
</evidence>
<dbReference type="PRINTS" id="PR00047">
    <property type="entry name" value="STROIDFINGER"/>
</dbReference>
<dbReference type="GO" id="GO:0008270">
    <property type="term" value="F:zinc ion binding"/>
    <property type="evidence" value="ECO:0007669"/>
    <property type="project" value="UniProtKB-KW"/>
</dbReference>
<evidence type="ECO:0000256" key="4">
    <source>
        <dbReference type="ARBA" id="ARBA00022771"/>
    </source>
</evidence>
<keyword evidence="6" id="KW-0805">Transcription regulation</keyword>
<dbReference type="AlphaFoldDB" id="A0A8S9ZJH4"/>
<dbReference type="SMART" id="SM00399">
    <property type="entry name" value="ZnF_C4"/>
    <property type="match status" value="1"/>
</dbReference>
<feature type="compositionally biased region" description="Low complexity" evidence="11">
    <location>
        <begin position="305"/>
        <end position="345"/>
    </location>
</feature>
<protein>
    <submittedName>
        <fullName evidence="13">Nuclear receptor domain-containing protein</fullName>
    </submittedName>
</protein>
<dbReference type="GO" id="GO:0005634">
    <property type="term" value="C:nucleus"/>
    <property type="evidence" value="ECO:0007669"/>
    <property type="project" value="UniProtKB-SubCell"/>
</dbReference>
<keyword evidence="5" id="KW-0862">Zinc</keyword>
<evidence type="ECO:0000256" key="6">
    <source>
        <dbReference type="ARBA" id="ARBA00023015"/>
    </source>
</evidence>
<gene>
    <name evidence="13" type="ORF">Mgra_00006992</name>
</gene>
<keyword evidence="8" id="KW-0804">Transcription</keyword>
<evidence type="ECO:0000256" key="2">
    <source>
        <dbReference type="ARBA" id="ARBA00005993"/>
    </source>
</evidence>
<dbReference type="SUPFAM" id="SSF48508">
    <property type="entry name" value="Nuclear receptor ligand-binding domain"/>
    <property type="match status" value="1"/>
</dbReference>